<dbReference type="PANTHER" id="PTHR46512">
    <property type="entry name" value="PEPTIDYLPROLYL ISOMERASE"/>
    <property type="match status" value="1"/>
</dbReference>
<keyword evidence="13" id="KW-0812">Transmembrane</keyword>
<evidence type="ECO:0000256" key="1">
    <source>
        <dbReference type="ARBA" id="ARBA00000971"/>
    </source>
</evidence>
<organism evidence="14 15">
    <name type="scientific">Leptobrachium leishanense</name>
    <name type="common">Leishan spiny toad</name>
    <dbReference type="NCBI Taxonomy" id="445787"/>
    <lineage>
        <taxon>Eukaryota</taxon>
        <taxon>Metazoa</taxon>
        <taxon>Chordata</taxon>
        <taxon>Craniata</taxon>
        <taxon>Vertebrata</taxon>
        <taxon>Euteleostomi</taxon>
        <taxon>Amphibia</taxon>
        <taxon>Batrachia</taxon>
        <taxon>Anura</taxon>
        <taxon>Pelobatoidea</taxon>
        <taxon>Megophryidae</taxon>
        <taxon>Leptobrachium</taxon>
    </lineage>
</organism>
<dbReference type="OrthoDB" id="433738at2759"/>
<reference evidence="14" key="1">
    <citation type="submission" date="2025-08" db="UniProtKB">
        <authorList>
            <consortium name="Ensembl"/>
        </authorList>
    </citation>
    <scope>IDENTIFICATION</scope>
</reference>
<evidence type="ECO:0000313" key="14">
    <source>
        <dbReference type="Ensembl" id="ENSLLEP00000023627.1"/>
    </source>
</evidence>
<accession>A0A8C5PJ70</accession>
<keyword evidence="7 12" id="KW-0802">TPR repeat</keyword>
<dbReference type="GeneTree" id="ENSGT00940000157200"/>
<evidence type="ECO:0000256" key="4">
    <source>
        <dbReference type="ARBA" id="ARBA00022490"/>
    </source>
</evidence>
<dbReference type="GO" id="GO:1901096">
    <property type="term" value="P:regulation of autophagosome maturation"/>
    <property type="evidence" value="ECO:0007669"/>
    <property type="project" value="Ensembl"/>
</dbReference>
<protein>
    <recommendedName>
        <fullName evidence="3">peptidylprolyl isomerase</fullName>
        <ecNumber evidence="3">5.2.1.8</ecNumber>
    </recommendedName>
    <alternativeName>
        <fullName evidence="11">Rotamase</fullName>
    </alternativeName>
</protein>
<dbReference type="Pfam" id="PF00515">
    <property type="entry name" value="TPR_1"/>
    <property type="match status" value="1"/>
</dbReference>
<evidence type="ECO:0000256" key="3">
    <source>
        <dbReference type="ARBA" id="ARBA00013194"/>
    </source>
</evidence>
<feature type="repeat" description="TPR" evidence="12">
    <location>
        <begin position="141"/>
        <end position="174"/>
    </location>
</feature>
<reference evidence="14" key="2">
    <citation type="submission" date="2025-09" db="UniProtKB">
        <authorList>
            <consortium name="Ensembl"/>
        </authorList>
    </citation>
    <scope>IDENTIFICATION</scope>
</reference>
<dbReference type="SMART" id="SM00028">
    <property type="entry name" value="TPR"/>
    <property type="match status" value="3"/>
</dbReference>
<keyword evidence="4" id="KW-0963">Cytoplasm</keyword>
<evidence type="ECO:0000256" key="2">
    <source>
        <dbReference type="ARBA" id="ARBA00004496"/>
    </source>
</evidence>
<dbReference type="Gene3D" id="1.25.40.10">
    <property type="entry name" value="Tetratricopeptide repeat domain"/>
    <property type="match status" value="1"/>
</dbReference>
<dbReference type="InterPro" id="IPR019734">
    <property type="entry name" value="TPR_rpt"/>
</dbReference>
<dbReference type="InterPro" id="IPR011990">
    <property type="entry name" value="TPR-like_helical_dom_sf"/>
</dbReference>
<evidence type="ECO:0000256" key="9">
    <source>
        <dbReference type="ARBA" id="ARBA00023186"/>
    </source>
</evidence>
<dbReference type="GO" id="GO:0005737">
    <property type="term" value="C:cytoplasm"/>
    <property type="evidence" value="ECO:0007669"/>
    <property type="project" value="UniProtKB-SubCell"/>
</dbReference>
<dbReference type="GO" id="GO:0003755">
    <property type="term" value="F:peptidyl-prolyl cis-trans isomerase activity"/>
    <property type="evidence" value="ECO:0007669"/>
    <property type="project" value="UniProtKB-KW"/>
</dbReference>
<evidence type="ECO:0000256" key="13">
    <source>
        <dbReference type="SAM" id="Phobius"/>
    </source>
</evidence>
<evidence type="ECO:0000256" key="10">
    <source>
        <dbReference type="ARBA" id="ARBA00023235"/>
    </source>
</evidence>
<keyword evidence="13" id="KW-0472">Membrane</keyword>
<dbReference type="PANTHER" id="PTHR46512:SF9">
    <property type="entry name" value="PEPTIDYLPROLYL ISOMERASE"/>
    <property type="match status" value="1"/>
</dbReference>
<proteinExistence type="predicted"/>
<keyword evidence="10" id="KW-0413">Isomerase</keyword>
<dbReference type="Pfam" id="PF07719">
    <property type="entry name" value="TPR_2"/>
    <property type="match status" value="1"/>
</dbReference>
<dbReference type="PROSITE" id="PS50005">
    <property type="entry name" value="TPR"/>
    <property type="match status" value="2"/>
</dbReference>
<dbReference type="Proteomes" id="UP000694569">
    <property type="component" value="Unplaced"/>
</dbReference>
<comment type="catalytic activity">
    <reaction evidence="1">
        <text>[protein]-peptidylproline (omega=180) = [protein]-peptidylproline (omega=0)</text>
        <dbReference type="Rhea" id="RHEA:16237"/>
        <dbReference type="Rhea" id="RHEA-COMP:10747"/>
        <dbReference type="Rhea" id="RHEA-COMP:10748"/>
        <dbReference type="ChEBI" id="CHEBI:83833"/>
        <dbReference type="ChEBI" id="CHEBI:83834"/>
        <dbReference type="EC" id="5.2.1.8"/>
    </reaction>
</comment>
<name>A0A8C5PJ70_9ANUR</name>
<gene>
    <name evidence="14" type="primary">FKBP4</name>
</gene>
<dbReference type="SUPFAM" id="SSF54534">
    <property type="entry name" value="FKBP-like"/>
    <property type="match status" value="1"/>
</dbReference>
<dbReference type="AlphaFoldDB" id="A0A8C5PJ70"/>
<dbReference type="Ensembl" id="ENSLLET00000024532.1">
    <property type="protein sequence ID" value="ENSLLEP00000023627.1"/>
    <property type="gene ID" value="ENSLLEG00000014971.1"/>
</dbReference>
<evidence type="ECO:0000256" key="6">
    <source>
        <dbReference type="ARBA" id="ARBA00022737"/>
    </source>
</evidence>
<keyword evidence="9" id="KW-0143">Chaperone</keyword>
<keyword evidence="13" id="KW-1133">Transmembrane helix</keyword>
<evidence type="ECO:0000256" key="12">
    <source>
        <dbReference type="PROSITE-ProRule" id="PRU00339"/>
    </source>
</evidence>
<evidence type="ECO:0000256" key="5">
    <source>
        <dbReference type="ARBA" id="ARBA00022553"/>
    </source>
</evidence>
<keyword evidence="15" id="KW-1185">Reference proteome</keyword>
<dbReference type="InterPro" id="IPR013105">
    <property type="entry name" value="TPR_2"/>
</dbReference>
<feature type="repeat" description="TPR" evidence="12">
    <location>
        <begin position="107"/>
        <end position="140"/>
    </location>
</feature>
<sequence length="247" mass="28660">IRKGEGRIFTDVYGFDTTGHEKFQIPPGADLKYELKLKSFEKAKESWEMNVEEKLEQGALVKERGTQYFKAGRYRQAIMQYKKIISWLEHESGLQQEESAKAKALLQAASLNLAACFLKLGEHRNALEHCNKALEMDSNNEKGLFRRGEAYFGINEPERARDDFAKVVQLYPGNKAARAHIGQCQVRIRQQQERERKIYANMFQRLAEKEGKVRVIVILIMKMGIFFVCVFFYTCIYLLMHGGQEYN</sequence>
<evidence type="ECO:0000256" key="11">
    <source>
        <dbReference type="ARBA" id="ARBA00029569"/>
    </source>
</evidence>
<keyword evidence="5" id="KW-0597">Phosphoprotein</keyword>
<feature type="transmembrane region" description="Helical" evidence="13">
    <location>
        <begin position="215"/>
        <end position="240"/>
    </location>
</feature>
<dbReference type="FunFam" id="1.25.40.10:FF:000008">
    <property type="entry name" value="Peptidylprolyl isomerase"/>
    <property type="match status" value="1"/>
</dbReference>
<evidence type="ECO:0000256" key="8">
    <source>
        <dbReference type="ARBA" id="ARBA00023110"/>
    </source>
</evidence>
<comment type="subcellular location">
    <subcellularLocation>
        <location evidence="2">Cytoplasm</location>
    </subcellularLocation>
</comment>
<keyword evidence="6" id="KW-0677">Repeat</keyword>
<keyword evidence="8" id="KW-0697">Rotamase</keyword>
<evidence type="ECO:0000313" key="15">
    <source>
        <dbReference type="Proteomes" id="UP000694569"/>
    </source>
</evidence>
<evidence type="ECO:0000256" key="7">
    <source>
        <dbReference type="ARBA" id="ARBA00022803"/>
    </source>
</evidence>
<dbReference type="InterPro" id="IPR050754">
    <property type="entry name" value="FKBP4/5/8-like"/>
</dbReference>
<dbReference type="EC" id="5.2.1.8" evidence="3"/>
<dbReference type="SUPFAM" id="SSF48452">
    <property type="entry name" value="TPR-like"/>
    <property type="match status" value="1"/>
</dbReference>